<dbReference type="EMBL" id="WUBI01000002">
    <property type="protein sequence ID" value="MWV45048.1"/>
    <property type="molecule type" value="Genomic_DNA"/>
</dbReference>
<evidence type="ECO:0000313" key="2">
    <source>
        <dbReference type="EMBL" id="MWV45048.1"/>
    </source>
</evidence>
<sequence>MHISFVRRFPSVDKFVISMATLRMLSGTIEIAAALFMLRLMQVDKALAVNSLLAFVGPTVLILTTSIGLIGLADKLSWGKIAWIFVGVSCLLIGILKK</sequence>
<feature type="transmembrane region" description="Helical" evidence="1">
    <location>
        <begin position="52"/>
        <end position="72"/>
    </location>
</feature>
<evidence type="ECO:0000256" key="1">
    <source>
        <dbReference type="SAM" id="Phobius"/>
    </source>
</evidence>
<keyword evidence="1" id="KW-0472">Membrane</keyword>
<dbReference type="AlphaFoldDB" id="A0A7X3IJD6"/>
<accession>A0A7X3IJD6</accession>
<keyword evidence="1" id="KW-1133">Transmembrane helix</keyword>
<dbReference type="Proteomes" id="UP000460318">
    <property type="component" value="Unassembled WGS sequence"/>
</dbReference>
<keyword evidence="1" id="KW-0812">Transmembrane</keyword>
<dbReference type="Pfam" id="PF10942">
    <property type="entry name" value="DUF2619"/>
    <property type="match status" value="1"/>
</dbReference>
<feature type="transmembrane region" description="Helical" evidence="1">
    <location>
        <begin position="20"/>
        <end position="40"/>
    </location>
</feature>
<gene>
    <name evidence="2" type="ORF">GRF59_15600</name>
</gene>
<proteinExistence type="predicted"/>
<protein>
    <submittedName>
        <fullName evidence="2">DUF2619 domain-containing protein</fullName>
    </submittedName>
</protein>
<dbReference type="InterPro" id="IPR020390">
    <property type="entry name" value="Uncharacterised_YqhV"/>
</dbReference>
<dbReference type="RefSeq" id="WP_160498646.1">
    <property type="nucleotide sequence ID" value="NZ_WUBI01000002.1"/>
</dbReference>
<comment type="caution">
    <text evidence="2">The sequence shown here is derived from an EMBL/GenBank/DDBJ whole genome shotgun (WGS) entry which is preliminary data.</text>
</comment>
<evidence type="ECO:0000313" key="3">
    <source>
        <dbReference type="Proteomes" id="UP000460318"/>
    </source>
</evidence>
<keyword evidence="3" id="KW-1185">Reference proteome</keyword>
<name>A0A7X3IJD6_9BACL</name>
<organism evidence="2 3">
    <name type="scientific">Paenibacillus dendrobii</name>
    <dbReference type="NCBI Taxonomy" id="2691084"/>
    <lineage>
        <taxon>Bacteria</taxon>
        <taxon>Bacillati</taxon>
        <taxon>Bacillota</taxon>
        <taxon>Bacilli</taxon>
        <taxon>Bacillales</taxon>
        <taxon>Paenibacillaceae</taxon>
        <taxon>Paenibacillus</taxon>
    </lineage>
</organism>
<feature type="transmembrane region" description="Helical" evidence="1">
    <location>
        <begin position="78"/>
        <end position="96"/>
    </location>
</feature>
<reference evidence="2 3" key="1">
    <citation type="submission" date="2019-12" db="EMBL/GenBank/DDBJ databases">
        <title>Paenibacillus sp. nov., an endophytic bacterium isolated from the stem of Dendrobium.</title>
        <authorList>
            <person name="Zhao R."/>
        </authorList>
    </citation>
    <scope>NUCLEOTIDE SEQUENCE [LARGE SCALE GENOMIC DNA]</scope>
    <source>
        <strain evidence="2 3">HJL G12</strain>
    </source>
</reference>